<dbReference type="RefSeq" id="WP_379742688.1">
    <property type="nucleotide sequence ID" value="NZ_JBHSVN010000001.1"/>
</dbReference>
<keyword evidence="12" id="KW-1133">Transmembrane helix</keyword>
<dbReference type="Pfam" id="PF02666">
    <property type="entry name" value="PS_Dcarbxylase"/>
    <property type="match status" value="1"/>
</dbReference>
<evidence type="ECO:0000256" key="10">
    <source>
        <dbReference type="ARBA" id="ARBA00023317"/>
    </source>
</evidence>
<feature type="transmembrane region" description="Helical" evidence="12">
    <location>
        <begin position="37"/>
        <end position="63"/>
    </location>
</feature>
<organism evidence="13 14">
    <name type="scientific">Halopenitus salinus</name>
    <dbReference type="NCBI Taxonomy" id="1198295"/>
    <lineage>
        <taxon>Archaea</taxon>
        <taxon>Methanobacteriati</taxon>
        <taxon>Methanobacteriota</taxon>
        <taxon>Stenosarchaea group</taxon>
        <taxon>Halobacteria</taxon>
        <taxon>Halobacteriales</taxon>
        <taxon>Haloferacaceae</taxon>
        <taxon>Halopenitus</taxon>
    </lineage>
</organism>
<dbReference type="NCBIfam" id="NF038088">
    <property type="entry name" value="anchor_synt_D"/>
    <property type="match status" value="1"/>
</dbReference>
<evidence type="ECO:0000256" key="12">
    <source>
        <dbReference type="SAM" id="Phobius"/>
    </source>
</evidence>
<evidence type="ECO:0000256" key="3">
    <source>
        <dbReference type="ARBA" id="ARBA00022793"/>
    </source>
</evidence>
<evidence type="ECO:0000256" key="6">
    <source>
        <dbReference type="ARBA" id="ARBA00023145"/>
    </source>
</evidence>
<comment type="caution">
    <text evidence="13">The sequence shown here is derived from an EMBL/GenBank/DDBJ whole genome shotgun (WGS) entry which is preliminary data.</text>
</comment>
<keyword evidence="1" id="KW-1003">Cell membrane</keyword>
<keyword evidence="2" id="KW-0444">Lipid biosynthesis</keyword>
<evidence type="ECO:0000313" key="14">
    <source>
        <dbReference type="Proteomes" id="UP001596296"/>
    </source>
</evidence>
<evidence type="ECO:0000256" key="11">
    <source>
        <dbReference type="SAM" id="MobiDB-lite"/>
    </source>
</evidence>
<dbReference type="GO" id="GO:0008654">
    <property type="term" value="P:phospholipid biosynthetic process"/>
    <property type="evidence" value="ECO:0007669"/>
    <property type="project" value="UniProtKB-KW"/>
</dbReference>
<keyword evidence="4" id="KW-0443">Lipid metabolism</keyword>
<evidence type="ECO:0000313" key="13">
    <source>
        <dbReference type="EMBL" id="MFC6892461.1"/>
    </source>
</evidence>
<dbReference type="GO" id="GO:0016831">
    <property type="term" value="F:carboxy-lyase activity"/>
    <property type="evidence" value="ECO:0007669"/>
    <property type="project" value="UniProtKB-KW"/>
</dbReference>
<evidence type="ECO:0000256" key="8">
    <source>
        <dbReference type="ARBA" id="ARBA00023239"/>
    </source>
</evidence>
<evidence type="ECO:0000256" key="7">
    <source>
        <dbReference type="ARBA" id="ARBA00023209"/>
    </source>
</evidence>
<keyword evidence="8" id="KW-0456">Lyase</keyword>
<keyword evidence="12" id="KW-0812">Transmembrane</keyword>
<keyword evidence="10" id="KW-0670">Pyruvate</keyword>
<protein>
    <submittedName>
        <fullName evidence="13">Protein sorting system archaetidylserine decarboxylase</fullName>
    </submittedName>
</protein>
<feature type="region of interest" description="Disordered" evidence="11">
    <location>
        <begin position="69"/>
        <end position="98"/>
    </location>
</feature>
<keyword evidence="9" id="KW-1208">Phospholipid metabolism</keyword>
<dbReference type="PANTHER" id="PTHR35809">
    <property type="entry name" value="ARCHAETIDYLSERINE DECARBOXYLASE PROENZYME-RELATED"/>
    <property type="match status" value="1"/>
</dbReference>
<accession>A0ABD5UWD5</accession>
<gene>
    <name evidence="13" type="ORF">ACFQE9_07540</name>
</gene>
<evidence type="ECO:0000256" key="4">
    <source>
        <dbReference type="ARBA" id="ARBA00023098"/>
    </source>
</evidence>
<name>A0ABD5UWD5_9EURY</name>
<dbReference type="EMBL" id="JBHSXL010000006">
    <property type="protein sequence ID" value="MFC6892461.1"/>
    <property type="molecule type" value="Genomic_DNA"/>
</dbReference>
<proteinExistence type="predicted"/>
<keyword evidence="14" id="KW-1185">Reference proteome</keyword>
<evidence type="ECO:0000256" key="5">
    <source>
        <dbReference type="ARBA" id="ARBA00023136"/>
    </source>
</evidence>
<keyword evidence="3" id="KW-0210">Decarboxylase</keyword>
<dbReference type="InterPro" id="IPR033175">
    <property type="entry name" value="PSD-A"/>
</dbReference>
<dbReference type="Proteomes" id="UP001596296">
    <property type="component" value="Unassembled WGS sequence"/>
</dbReference>
<keyword evidence="6" id="KW-0865">Zymogen</keyword>
<evidence type="ECO:0000256" key="1">
    <source>
        <dbReference type="ARBA" id="ARBA00022475"/>
    </source>
</evidence>
<evidence type="ECO:0000256" key="9">
    <source>
        <dbReference type="ARBA" id="ARBA00023264"/>
    </source>
</evidence>
<dbReference type="PANTHER" id="PTHR35809:SF1">
    <property type="entry name" value="ARCHAETIDYLSERINE DECARBOXYLASE PROENZYME-RELATED"/>
    <property type="match status" value="1"/>
</dbReference>
<dbReference type="NCBIfam" id="NF003683">
    <property type="entry name" value="PRK05305.2-3"/>
    <property type="match status" value="1"/>
</dbReference>
<dbReference type="AlphaFoldDB" id="A0ABD5UWD5"/>
<reference evidence="13 14" key="1">
    <citation type="journal article" date="2019" name="Int. J. Syst. Evol. Microbiol.">
        <title>The Global Catalogue of Microorganisms (GCM) 10K type strain sequencing project: providing services to taxonomists for standard genome sequencing and annotation.</title>
        <authorList>
            <consortium name="The Broad Institute Genomics Platform"/>
            <consortium name="The Broad Institute Genome Sequencing Center for Infectious Disease"/>
            <person name="Wu L."/>
            <person name="Ma J."/>
        </authorList>
    </citation>
    <scope>NUCLEOTIDE SEQUENCE [LARGE SCALE GENOMIC DNA]</scope>
    <source>
        <strain evidence="13 14">SKJ47</strain>
    </source>
</reference>
<keyword evidence="7" id="KW-0594">Phospholipid biosynthesis</keyword>
<dbReference type="InterPro" id="IPR003817">
    <property type="entry name" value="PS_Dcarbxylase"/>
</dbReference>
<sequence length="229" mass="24800">MTSSSTREPAPSEPPIARMLPFSVVADAWGLARIPALIGAAVLVFSPPIGIALWTLAVAILWFHRDPDRSTPEASSSGSESDSESALPAVSPADGTVSTIREEGDRLRVGVFMNVTDVHVNRAPLSGTVQDVRHRPGAYRPAFSKDSDRNEQVVIDCGDYELFLIAGWFARRIHPSVSVGDDLERGQRVGHVSFGSRADVLFPPSVEREDLCVREGETVRAGETLLVDR</sequence>
<keyword evidence="5 12" id="KW-0472">Membrane</keyword>
<evidence type="ECO:0000256" key="2">
    <source>
        <dbReference type="ARBA" id="ARBA00022516"/>
    </source>
</evidence>